<keyword evidence="2" id="KW-1133">Transmembrane helix</keyword>
<gene>
    <name evidence="3" type="ORF">OHU17_22585</name>
</gene>
<feature type="transmembrane region" description="Helical" evidence="2">
    <location>
        <begin position="71"/>
        <end position="90"/>
    </location>
</feature>
<feature type="transmembrane region" description="Helical" evidence="2">
    <location>
        <begin position="47"/>
        <end position="65"/>
    </location>
</feature>
<evidence type="ECO:0000256" key="1">
    <source>
        <dbReference type="SAM" id="MobiDB-lite"/>
    </source>
</evidence>
<dbReference type="Proteomes" id="UP001432075">
    <property type="component" value="Chromosome"/>
</dbReference>
<sequence>MPGYPVHPVQPAQPARSVRAAHPFPPSALHPSVRPARRSHDDPAGDVVRWAAFSCLLVPVVLVVYGTSFGGTVGATLGLAAVTAACRVLLRHSEKMERATAARAFARGRQPGRAAPTHRGRHSRGGAGSHRGCAASEWIPGVVPGTPPPQD</sequence>
<keyword evidence="2" id="KW-0472">Membrane</keyword>
<dbReference type="RefSeq" id="WP_328776487.1">
    <property type="nucleotide sequence ID" value="NZ_CP108057.1"/>
</dbReference>
<reference evidence="3" key="1">
    <citation type="submission" date="2022-10" db="EMBL/GenBank/DDBJ databases">
        <title>The complete genomes of actinobacterial strains from the NBC collection.</title>
        <authorList>
            <person name="Joergensen T.S."/>
            <person name="Alvarez Arevalo M."/>
            <person name="Sterndorff E.B."/>
            <person name="Faurdal D."/>
            <person name="Vuksanovic O."/>
            <person name="Mourched A.-S."/>
            <person name="Charusanti P."/>
            <person name="Shaw S."/>
            <person name="Blin K."/>
            <person name="Weber T."/>
        </authorList>
    </citation>
    <scope>NUCLEOTIDE SEQUENCE</scope>
    <source>
        <strain evidence="3">NBC_00283</strain>
    </source>
</reference>
<evidence type="ECO:0000256" key="2">
    <source>
        <dbReference type="SAM" id="Phobius"/>
    </source>
</evidence>
<protein>
    <submittedName>
        <fullName evidence="3">Uncharacterized protein</fullName>
    </submittedName>
</protein>
<name>A0ABZ1RPJ2_9ACTN</name>
<evidence type="ECO:0000313" key="4">
    <source>
        <dbReference type="Proteomes" id="UP001432075"/>
    </source>
</evidence>
<dbReference type="EMBL" id="CP108057">
    <property type="protein sequence ID" value="WUO48394.1"/>
    <property type="molecule type" value="Genomic_DNA"/>
</dbReference>
<organism evidence="3 4">
    <name type="scientific">Streptomyces goshikiensis</name>
    <dbReference type="NCBI Taxonomy" id="1942"/>
    <lineage>
        <taxon>Bacteria</taxon>
        <taxon>Bacillati</taxon>
        <taxon>Actinomycetota</taxon>
        <taxon>Actinomycetes</taxon>
        <taxon>Kitasatosporales</taxon>
        <taxon>Streptomycetaceae</taxon>
        <taxon>Streptomyces</taxon>
    </lineage>
</organism>
<feature type="region of interest" description="Disordered" evidence="1">
    <location>
        <begin position="103"/>
        <end position="151"/>
    </location>
</feature>
<keyword evidence="2" id="KW-0812">Transmembrane</keyword>
<proteinExistence type="predicted"/>
<accession>A0ABZ1RPJ2</accession>
<evidence type="ECO:0000313" key="3">
    <source>
        <dbReference type="EMBL" id="WUO48394.1"/>
    </source>
</evidence>
<keyword evidence="4" id="KW-1185">Reference proteome</keyword>
<feature type="region of interest" description="Disordered" evidence="1">
    <location>
        <begin position="1"/>
        <end position="41"/>
    </location>
</feature>